<dbReference type="SUPFAM" id="SSF69118">
    <property type="entry name" value="AhpD-like"/>
    <property type="match status" value="1"/>
</dbReference>
<dbReference type="Proteomes" id="UP000256645">
    <property type="component" value="Unassembled WGS sequence"/>
</dbReference>
<dbReference type="InterPro" id="IPR029032">
    <property type="entry name" value="AhpD-like"/>
</dbReference>
<dbReference type="OrthoDB" id="2567457at2759"/>
<sequence length="200" mass="20717">MTKCTGASRFPPLTPANGSLDAAQALEYEYLVDVTKKVYGNKIVTVDADGAAQGPFNVLLYTPTVAQPWVKLQLAVAGLLTPLESEAAVLGVLSVTKAAYGIYAHSILAEKVGYTPEQVQAMLAGTCPSDITARQGAIHTLAIKLAQTRGPLDMESFESAVSVLGRAGVASAVQQSAAFMYAAMMLNAGDVGVPLGVDAD</sequence>
<evidence type="ECO:0000313" key="2">
    <source>
        <dbReference type="Proteomes" id="UP000256645"/>
    </source>
</evidence>
<dbReference type="AlphaFoldDB" id="A0A3D8QDA6"/>
<evidence type="ECO:0008006" key="3">
    <source>
        <dbReference type="Google" id="ProtNLM"/>
    </source>
</evidence>
<reference evidence="1 2" key="1">
    <citation type="journal article" date="2018" name="IMA Fungus">
        <title>IMA Genome-F 9: Draft genome sequence of Annulohypoxylon stygium, Aspergillus mulundensis, Berkeleyomyces basicola (syn. Thielaviopsis basicola), Ceratocystis smalleyi, two Cercospora beticola strains, Coleophoma cylindrospora, Fusarium fracticaudum, Phialophora cf. hyalina, and Morchella septimelata.</title>
        <authorList>
            <person name="Wingfield B.D."/>
            <person name="Bills G.F."/>
            <person name="Dong Y."/>
            <person name="Huang W."/>
            <person name="Nel W.J."/>
            <person name="Swalarsk-Parry B.S."/>
            <person name="Vaghefi N."/>
            <person name="Wilken P.M."/>
            <person name="An Z."/>
            <person name="de Beer Z.W."/>
            <person name="De Vos L."/>
            <person name="Chen L."/>
            <person name="Duong T.A."/>
            <person name="Gao Y."/>
            <person name="Hammerbacher A."/>
            <person name="Kikkert J.R."/>
            <person name="Li Y."/>
            <person name="Li H."/>
            <person name="Li K."/>
            <person name="Li Q."/>
            <person name="Liu X."/>
            <person name="Ma X."/>
            <person name="Naidoo K."/>
            <person name="Pethybridge S.J."/>
            <person name="Sun J."/>
            <person name="Steenkamp E.T."/>
            <person name="van der Nest M.A."/>
            <person name="van Wyk S."/>
            <person name="Wingfield M.J."/>
            <person name="Xiong C."/>
            <person name="Yue Q."/>
            <person name="Zhang X."/>
        </authorList>
    </citation>
    <scope>NUCLEOTIDE SEQUENCE [LARGE SCALE GENOMIC DNA]</scope>
    <source>
        <strain evidence="1 2">BP6252</strain>
    </source>
</reference>
<keyword evidence="2" id="KW-1185">Reference proteome</keyword>
<protein>
    <recommendedName>
        <fullName evidence="3">Carboxymuconolactone decarboxylase-like domain-containing protein</fullName>
    </recommendedName>
</protein>
<accession>A0A3D8QDA6</accession>
<dbReference type="PANTHER" id="PTHR34846:SF11">
    <property type="entry name" value="4-CARBOXYMUCONOLACTONE DECARBOXYLASE FAMILY PROTEIN (AFU_ORTHOLOGUE AFUA_6G11590)"/>
    <property type="match status" value="1"/>
</dbReference>
<comment type="caution">
    <text evidence="1">The sequence shown here is derived from an EMBL/GenBank/DDBJ whole genome shotgun (WGS) entry which is preliminary data.</text>
</comment>
<dbReference type="EMBL" id="PDLM01000016">
    <property type="protein sequence ID" value="RDW59414.1"/>
    <property type="molecule type" value="Genomic_DNA"/>
</dbReference>
<evidence type="ECO:0000313" key="1">
    <source>
        <dbReference type="EMBL" id="RDW59414.1"/>
    </source>
</evidence>
<dbReference type="PANTHER" id="PTHR34846">
    <property type="entry name" value="4-CARBOXYMUCONOLACTONE DECARBOXYLASE FAMILY PROTEIN (AFU_ORTHOLOGUE AFUA_6G11590)"/>
    <property type="match status" value="1"/>
</dbReference>
<organism evidence="1 2">
    <name type="scientific">Coleophoma cylindrospora</name>
    <dbReference type="NCBI Taxonomy" id="1849047"/>
    <lineage>
        <taxon>Eukaryota</taxon>
        <taxon>Fungi</taxon>
        <taxon>Dikarya</taxon>
        <taxon>Ascomycota</taxon>
        <taxon>Pezizomycotina</taxon>
        <taxon>Leotiomycetes</taxon>
        <taxon>Helotiales</taxon>
        <taxon>Dermateaceae</taxon>
        <taxon>Coleophoma</taxon>
    </lineage>
</organism>
<dbReference type="STRING" id="1849047.A0A3D8QDA6"/>
<proteinExistence type="predicted"/>
<gene>
    <name evidence="1" type="ORF">BP6252_12501</name>
</gene>
<dbReference type="Gene3D" id="1.20.1290.10">
    <property type="entry name" value="AhpD-like"/>
    <property type="match status" value="1"/>
</dbReference>
<name>A0A3D8QDA6_9HELO</name>